<dbReference type="Proteomes" id="UP000514410">
    <property type="component" value="Chromosome"/>
</dbReference>
<gene>
    <name evidence="2" type="ORF">G6534_09325</name>
</gene>
<accession>A0A7L7L0R8</accession>
<evidence type="ECO:0000256" key="1">
    <source>
        <dbReference type="SAM" id="SignalP"/>
    </source>
</evidence>
<dbReference type="InterPro" id="IPR008964">
    <property type="entry name" value="Invasin/intimin_cell_adhesion"/>
</dbReference>
<dbReference type="SUPFAM" id="SSF49373">
    <property type="entry name" value="Invasin/intimin cell-adhesion fragments"/>
    <property type="match status" value="1"/>
</dbReference>
<dbReference type="AlphaFoldDB" id="A0A7L7L0R8"/>
<reference evidence="2 3" key="1">
    <citation type="submission" date="2020-02" db="EMBL/GenBank/DDBJ databases">
        <title>Complete Genome Sequence of Lactobacillus sp. NFFJ11 Isolated from animal feed.</title>
        <authorList>
            <person name="Jung J.Y."/>
        </authorList>
    </citation>
    <scope>NUCLEOTIDE SEQUENCE [LARGE SCALE GENOMIC DNA]</scope>
    <source>
        <strain evidence="2 3">NFFJ11</strain>
    </source>
</reference>
<feature type="chain" id="PRO_5039674685" description="BIG2 domain-containing protein" evidence="1">
    <location>
        <begin position="23"/>
        <end position="642"/>
    </location>
</feature>
<dbReference type="RefSeq" id="WP_182082630.1">
    <property type="nucleotide sequence ID" value="NZ_CP049366.1"/>
</dbReference>
<evidence type="ECO:0000313" key="3">
    <source>
        <dbReference type="Proteomes" id="UP000514410"/>
    </source>
</evidence>
<proteinExistence type="predicted"/>
<feature type="signal peptide" evidence="1">
    <location>
        <begin position="1"/>
        <end position="22"/>
    </location>
</feature>
<evidence type="ECO:0000313" key="2">
    <source>
        <dbReference type="EMBL" id="QMT84808.1"/>
    </source>
</evidence>
<keyword evidence="1" id="KW-0732">Signal</keyword>
<dbReference type="EMBL" id="CP049366">
    <property type="protein sequence ID" value="QMT84808.1"/>
    <property type="molecule type" value="Genomic_DNA"/>
</dbReference>
<organism evidence="2 3">
    <name type="scientific">Companilactobacillus pabuli</name>
    <dbReference type="NCBI Taxonomy" id="2714036"/>
    <lineage>
        <taxon>Bacteria</taxon>
        <taxon>Bacillati</taxon>
        <taxon>Bacillota</taxon>
        <taxon>Bacilli</taxon>
        <taxon>Lactobacillales</taxon>
        <taxon>Lactobacillaceae</taxon>
        <taxon>Companilactobacillus</taxon>
    </lineage>
</organism>
<evidence type="ECO:0008006" key="4">
    <source>
        <dbReference type="Google" id="ProtNLM"/>
    </source>
</evidence>
<sequence length="642" mass="72732">MTTALFKFLLFLTIIIAPLAYQSTVQNTSADTTDLQTYEQVRPPFTPSPDPIKRGIFYTQGGFKKNYYTFKSLTINDDFTLNLQAVRPPLPAFLTYSWWISDNKTDWRPISNNKTGNLKINTSRKGIKYYQVKAVYKAFAGYTIHGPYYSKIIKVAINEKPIDTEDLSIETSSPYLLNIGNSVLDNAIYATSSRNPEEATDPIIWSTSDDTIAHINSNGEITPVSNEYSGDILIKALVKNSINKKTKIAQKEIRVGGGLDDINAKLGDNVTFKIQGLSDDKRDDADDVSINWFQKKSVHGNCIKLPHSNTTELTLNNLKSNLDGSMYYAVFSYTDEYHKKKTFQTNEAQLTISNSIIGIDNQIQNTSNKDDPLDTKTNLANVSKDDKLTYTLHLSNANKTNLKDQTLVIPLPLQVDITNLKINDDQHIEYKLQTESLKEKKLILDLAKFKDNEDLNIELNLNVGKISNNFEFKSTPVIYGTYLDSDNDNSYHNNGTTVSLHFITNMLFPTIHDITFSPIQTYVPNSLIYRLNDTNAPNNIIDFDDQRRSFNSVQIQVAQENPFHDEKKNLYLPATLQLHDPTNNTFTDISNNPTSVATSAKNQQLHYLNWSKDEGLLLRLKPGSIRPGKYETKLNWTFIEST</sequence>
<name>A0A7L7L0R8_9LACO</name>
<protein>
    <recommendedName>
        <fullName evidence="4">BIG2 domain-containing protein</fullName>
    </recommendedName>
</protein>
<dbReference type="KEGG" id="cpab:G6534_09325"/>
<keyword evidence="3" id="KW-1185">Reference proteome</keyword>